<dbReference type="PROSITE" id="PS50110">
    <property type="entry name" value="RESPONSE_REGULATORY"/>
    <property type="match status" value="1"/>
</dbReference>
<evidence type="ECO:0000256" key="1">
    <source>
        <dbReference type="PROSITE-ProRule" id="PRU00169"/>
    </source>
</evidence>
<evidence type="ECO:0000313" key="4">
    <source>
        <dbReference type="EMBL" id="MDD0813738.1"/>
    </source>
</evidence>
<comment type="caution">
    <text evidence="4">The sequence shown here is derived from an EMBL/GenBank/DDBJ whole genome shotgun (WGS) entry which is preliminary data.</text>
</comment>
<dbReference type="InterPro" id="IPR001789">
    <property type="entry name" value="Sig_transdc_resp-reg_receiver"/>
</dbReference>
<feature type="domain" description="Response regulatory" evidence="3">
    <location>
        <begin position="260"/>
        <end position="373"/>
    </location>
</feature>
<sequence length="377" mass="41196">MALPSDSVRPDGRPTSPGATPSPRPEYLLAGSIGAELSGPLLEMEHIVQHLLGTGKLSRQQVTALMASLGTARRIATQSQLLDRLAHSPIRQSHEQVALDARLRQALADNAGLLQSRAVDLVHRLQPVEVLIDPGLLETLLHAALSWMARPGYRLTVTLELPSWPPHGLLSFKARPTVSDSSPHSAHQPEPYRLSWWLLVEAAAHAQIPIQHNESNQQLTLSLEFKRTVQQLGQSVPMELQGSPDSSWSSSHARGLTSPRLLLVTADIGLQEDVEQICAASGLQVDTVISAERARRACDGDRPQMLIVDQRLNCEALDTLRQTLLTHDSRFPTVEITAEQHTLTMASWMDGAVVRISRGSLHAQLPAVLVRDLGKSD</sequence>
<proteinExistence type="predicted"/>
<feature type="region of interest" description="Disordered" evidence="2">
    <location>
        <begin position="1"/>
        <end position="25"/>
    </location>
</feature>
<feature type="modified residue" description="4-aspartylphosphate" evidence="1">
    <location>
        <position position="309"/>
    </location>
</feature>
<dbReference type="RefSeq" id="WP_273925268.1">
    <property type="nucleotide sequence ID" value="NZ_JAQSIO010000001.1"/>
</dbReference>
<dbReference type="Proteomes" id="UP001528672">
    <property type="component" value="Unassembled WGS sequence"/>
</dbReference>
<evidence type="ECO:0000259" key="3">
    <source>
        <dbReference type="PROSITE" id="PS50110"/>
    </source>
</evidence>
<evidence type="ECO:0000313" key="5">
    <source>
        <dbReference type="Proteomes" id="UP001528672"/>
    </source>
</evidence>
<protein>
    <recommendedName>
        <fullName evidence="3">Response regulatory domain-containing protein</fullName>
    </recommendedName>
</protein>
<keyword evidence="1" id="KW-0597">Phosphoprotein</keyword>
<keyword evidence="5" id="KW-1185">Reference proteome</keyword>
<gene>
    <name evidence="4" type="ORF">PSQ39_03775</name>
</gene>
<accession>A0ABT5MAX5</accession>
<reference evidence="4 5" key="1">
    <citation type="submission" date="2023-02" db="EMBL/GenBank/DDBJ databases">
        <title>Bacterial whole genome sequence for Curvibacter sp. HBC28.</title>
        <authorList>
            <person name="Le V."/>
            <person name="Ko S.-R."/>
            <person name="Ahn C.-Y."/>
            <person name="Oh H.-M."/>
        </authorList>
    </citation>
    <scope>NUCLEOTIDE SEQUENCE [LARGE SCALE GENOMIC DNA]</scope>
    <source>
        <strain evidence="4 5">HBC28</strain>
    </source>
</reference>
<evidence type="ECO:0000256" key="2">
    <source>
        <dbReference type="SAM" id="MobiDB-lite"/>
    </source>
</evidence>
<name>A0ABT5MAX5_9BURK</name>
<dbReference type="EMBL" id="JAQSIO010000001">
    <property type="protein sequence ID" value="MDD0813738.1"/>
    <property type="molecule type" value="Genomic_DNA"/>
</dbReference>
<organism evidence="4 5">
    <name type="scientific">Curvibacter microcysteis</name>
    <dbReference type="NCBI Taxonomy" id="3026419"/>
    <lineage>
        <taxon>Bacteria</taxon>
        <taxon>Pseudomonadati</taxon>
        <taxon>Pseudomonadota</taxon>
        <taxon>Betaproteobacteria</taxon>
        <taxon>Burkholderiales</taxon>
        <taxon>Comamonadaceae</taxon>
        <taxon>Curvibacter</taxon>
    </lineage>
</organism>